<proteinExistence type="predicted"/>
<keyword evidence="1" id="KW-1133">Transmembrane helix</keyword>
<dbReference type="RefSeq" id="WP_285230620.1">
    <property type="nucleotide sequence ID" value="NZ_JAKZJU020000001.1"/>
</dbReference>
<dbReference type="EMBL" id="JAKZJU020000001">
    <property type="protein sequence ID" value="MDL2060352.1"/>
    <property type="molecule type" value="Genomic_DNA"/>
</dbReference>
<keyword evidence="1" id="KW-0472">Membrane</keyword>
<accession>A0ABT7IPP4</accession>
<reference evidence="2" key="1">
    <citation type="submission" date="2023-03" db="EMBL/GenBank/DDBJ databases">
        <title>Mesosutterella sp. nov. isolated from porcine feces.</title>
        <authorList>
            <person name="Yu S."/>
        </authorList>
    </citation>
    <scope>NUCLEOTIDE SEQUENCE</scope>
    <source>
        <strain evidence="2">AGMB02718</strain>
    </source>
</reference>
<sequence length="76" mass="8566">MSFMNTDVEKAIGDLDQRLMMVEAKVRLGEQKEQKQWAESAARSEARFNRFIGGLWGAIIALSIVLIVLWAKKTGI</sequence>
<evidence type="ECO:0000313" key="3">
    <source>
        <dbReference type="EMBL" id="MDL2060575.1"/>
    </source>
</evidence>
<keyword evidence="1" id="KW-0812">Transmembrane</keyword>
<evidence type="ECO:0000313" key="2">
    <source>
        <dbReference type="EMBL" id="MDL2060352.1"/>
    </source>
</evidence>
<evidence type="ECO:0000256" key="1">
    <source>
        <dbReference type="SAM" id="Phobius"/>
    </source>
</evidence>
<name>A0ABT7IPP4_9BURK</name>
<keyword evidence="4" id="KW-1185">Reference proteome</keyword>
<dbReference type="EMBL" id="JAKZJU020000003">
    <property type="protein sequence ID" value="MDL2060575.1"/>
    <property type="molecule type" value="Genomic_DNA"/>
</dbReference>
<comment type="caution">
    <text evidence="2">The sequence shown here is derived from an EMBL/GenBank/DDBJ whole genome shotgun (WGS) entry which is preliminary data.</text>
</comment>
<evidence type="ECO:0000313" key="4">
    <source>
        <dbReference type="Proteomes" id="UP001165481"/>
    </source>
</evidence>
<dbReference type="Proteomes" id="UP001165481">
    <property type="component" value="Unassembled WGS sequence"/>
</dbReference>
<gene>
    <name evidence="2" type="ORF">MUN46_010440</name>
    <name evidence="3" type="ORF">MUN46_011570</name>
</gene>
<organism evidence="2 4">
    <name type="scientific">Mesosutterella faecium</name>
    <dbReference type="NCBI Taxonomy" id="2925194"/>
    <lineage>
        <taxon>Bacteria</taxon>
        <taxon>Pseudomonadati</taxon>
        <taxon>Pseudomonadota</taxon>
        <taxon>Betaproteobacteria</taxon>
        <taxon>Burkholderiales</taxon>
        <taxon>Sutterellaceae</taxon>
        <taxon>Mesosutterella</taxon>
    </lineage>
</organism>
<feature type="transmembrane region" description="Helical" evidence="1">
    <location>
        <begin position="51"/>
        <end position="71"/>
    </location>
</feature>
<evidence type="ECO:0008006" key="5">
    <source>
        <dbReference type="Google" id="ProtNLM"/>
    </source>
</evidence>
<protein>
    <recommendedName>
        <fullName evidence="5">Hemolysin XhlA</fullName>
    </recommendedName>
</protein>